<proteinExistence type="predicted"/>
<feature type="transmembrane region" description="Helical" evidence="1">
    <location>
        <begin position="148"/>
        <end position="168"/>
    </location>
</feature>
<feature type="transmembrane region" description="Helical" evidence="1">
    <location>
        <begin position="67"/>
        <end position="88"/>
    </location>
</feature>
<protein>
    <submittedName>
        <fullName evidence="2">Uncharacterized protein</fullName>
    </submittedName>
</protein>
<dbReference type="EMBL" id="FOAS01000010">
    <property type="protein sequence ID" value="SEL27580.1"/>
    <property type="molecule type" value="Genomic_DNA"/>
</dbReference>
<keyword evidence="1" id="KW-0472">Membrane</keyword>
<dbReference type="STRING" id="1429083.GCA_001885685_01837"/>
<dbReference type="AlphaFoldDB" id="A0A1H7NVA9"/>
<evidence type="ECO:0000256" key="1">
    <source>
        <dbReference type="SAM" id="Phobius"/>
    </source>
</evidence>
<dbReference type="RefSeq" id="WP_074868313.1">
    <property type="nucleotide sequence ID" value="NZ_FOAS01000010.1"/>
</dbReference>
<evidence type="ECO:0000313" key="2">
    <source>
        <dbReference type="EMBL" id="SEL27580.1"/>
    </source>
</evidence>
<keyword evidence="3" id="KW-1185">Reference proteome</keyword>
<gene>
    <name evidence="2" type="ORF">SAMN05216214_11032</name>
</gene>
<feature type="transmembrane region" description="Helical" evidence="1">
    <location>
        <begin position="12"/>
        <end position="32"/>
    </location>
</feature>
<sequence>MQANTQEANQHWQGVSGRALIGLALAVLYVAWQHFATREQWVFLLDHANLALHEAGHPLFGLLHSGLMVYGGTLMQLLFPSVFAVHFYRQRHSLGFAISGVWLGENLLNIGRYMADARAQQLPLVGGGDHDWTFIFSQWGMLAADTRIAGFTRLMGVCLMLGTVYWLWRRWRAQG</sequence>
<evidence type="ECO:0000313" key="3">
    <source>
        <dbReference type="Proteomes" id="UP000185766"/>
    </source>
</evidence>
<dbReference type="Proteomes" id="UP000185766">
    <property type="component" value="Unassembled WGS sequence"/>
</dbReference>
<reference evidence="2 3" key="1">
    <citation type="submission" date="2016-10" db="EMBL/GenBank/DDBJ databases">
        <authorList>
            <person name="de Groot N.N."/>
        </authorList>
    </citation>
    <scope>NUCLEOTIDE SEQUENCE [LARGE SCALE GENOMIC DNA]</scope>
    <source>
        <strain evidence="2 3">JCM 19513</strain>
    </source>
</reference>
<keyword evidence="1" id="KW-1133">Transmembrane helix</keyword>
<keyword evidence="1" id="KW-0812">Transmembrane</keyword>
<name>A0A1H7NVA9_9GAMM</name>
<organism evidence="2 3">
    <name type="scientific">Atopomonas hussainii</name>
    <dbReference type="NCBI Taxonomy" id="1429083"/>
    <lineage>
        <taxon>Bacteria</taxon>
        <taxon>Pseudomonadati</taxon>
        <taxon>Pseudomonadota</taxon>
        <taxon>Gammaproteobacteria</taxon>
        <taxon>Pseudomonadales</taxon>
        <taxon>Pseudomonadaceae</taxon>
        <taxon>Atopomonas</taxon>
    </lineage>
</organism>
<accession>A0A1H7NVA9</accession>